<dbReference type="EMBL" id="VCPD01000008">
    <property type="protein sequence ID" value="TMV04192.1"/>
    <property type="molecule type" value="Genomic_DNA"/>
</dbReference>
<keyword evidence="2" id="KW-0808">Transferase</keyword>
<dbReference type="Gene3D" id="3.40.718.10">
    <property type="entry name" value="Isopropylmalate Dehydrogenase"/>
    <property type="match status" value="1"/>
</dbReference>
<keyword evidence="6" id="KW-1185">Reference proteome</keyword>
<dbReference type="PIRSF" id="PIRSF000428">
    <property type="entry name" value="P_Ac_trans"/>
    <property type="match status" value="1"/>
</dbReference>
<dbReference type="InterPro" id="IPR002505">
    <property type="entry name" value="PTA_PTB"/>
</dbReference>
<evidence type="ECO:0000259" key="4">
    <source>
        <dbReference type="Pfam" id="PF01515"/>
    </source>
</evidence>
<gene>
    <name evidence="5" type="ORF">FGK63_18060</name>
</gene>
<protein>
    <submittedName>
        <fullName evidence="5">Phosphate butyryltransferase</fullName>
    </submittedName>
</protein>
<name>A0ABY2WT00_9RHOB</name>
<dbReference type="PANTHER" id="PTHR43356:SF2">
    <property type="entry name" value="PHOSPHATE ACETYLTRANSFERASE"/>
    <property type="match status" value="1"/>
</dbReference>
<comment type="caution">
    <text evidence="5">The sequence shown here is derived from an EMBL/GenBank/DDBJ whole genome shotgun (WGS) entry which is preliminary data.</text>
</comment>
<keyword evidence="3" id="KW-0012">Acyltransferase</keyword>
<evidence type="ECO:0000313" key="6">
    <source>
        <dbReference type="Proteomes" id="UP001193035"/>
    </source>
</evidence>
<sequence length="315" mass="32733">MADHIRKAGGMMVHRSFEDLRAAALQRQPIRLVVAGGEAPEIAMAVMSLIHDGLVSNAVVTGDPSLLAPMFPNPRPAGVEFRNAVGPDDCAREAVAAIREGLGDVLMKGHIDSTSYLRAVVDREAGLRAGGVLSNVTVAEMPSVKRLIAATDNGIVPAPTLDQKRQIIINTEALFRGLGVSPVRVAAVCATEKVSDAIPATRDAETLTKEGSEGILNGFLIGGPMGYDVAISTEAARIKGLQALPAAGSADLLLFPNIDAANAVAKAWKYHGDAKTGSIVLGGKVPVLLNSRSDSAERRINALLLAAAVMEGGRG</sequence>
<dbReference type="Pfam" id="PF01515">
    <property type="entry name" value="PTA_PTB"/>
    <property type="match status" value="1"/>
</dbReference>
<dbReference type="SUPFAM" id="SSF53659">
    <property type="entry name" value="Isocitrate/Isopropylmalate dehydrogenase-like"/>
    <property type="match status" value="1"/>
</dbReference>
<dbReference type="InterPro" id="IPR050500">
    <property type="entry name" value="Phos_Acetyltrans/Butyryltrans"/>
</dbReference>
<dbReference type="InterPro" id="IPR012147">
    <property type="entry name" value="P_Ac_Bu_trans"/>
</dbReference>
<feature type="domain" description="Phosphate acetyl/butaryl transferase" evidence="4">
    <location>
        <begin position="89"/>
        <end position="307"/>
    </location>
</feature>
<evidence type="ECO:0000256" key="3">
    <source>
        <dbReference type="ARBA" id="ARBA00023315"/>
    </source>
</evidence>
<dbReference type="Proteomes" id="UP001193035">
    <property type="component" value="Unassembled WGS sequence"/>
</dbReference>
<comment type="similarity">
    <text evidence="1">Belongs to the phosphate acetyltransferase and butyryltransferase family.</text>
</comment>
<organism evidence="5 6">
    <name type="scientific">Ruegeria sediminis</name>
    <dbReference type="NCBI Taxonomy" id="2583820"/>
    <lineage>
        <taxon>Bacteria</taxon>
        <taxon>Pseudomonadati</taxon>
        <taxon>Pseudomonadota</taxon>
        <taxon>Alphaproteobacteria</taxon>
        <taxon>Rhodobacterales</taxon>
        <taxon>Roseobacteraceae</taxon>
        <taxon>Ruegeria</taxon>
    </lineage>
</organism>
<evidence type="ECO:0000256" key="2">
    <source>
        <dbReference type="ARBA" id="ARBA00022679"/>
    </source>
</evidence>
<dbReference type="RefSeq" id="WP_138844901.1">
    <property type="nucleotide sequence ID" value="NZ_VCPD01000008.1"/>
</dbReference>
<evidence type="ECO:0000313" key="5">
    <source>
        <dbReference type="EMBL" id="TMV04192.1"/>
    </source>
</evidence>
<proteinExistence type="inferred from homology"/>
<evidence type="ECO:0000256" key="1">
    <source>
        <dbReference type="ARBA" id="ARBA00005656"/>
    </source>
</evidence>
<dbReference type="PANTHER" id="PTHR43356">
    <property type="entry name" value="PHOSPHATE ACETYLTRANSFERASE"/>
    <property type="match status" value="1"/>
</dbReference>
<accession>A0ABY2WT00</accession>
<reference evidence="5 6" key="1">
    <citation type="submission" date="2019-05" db="EMBL/GenBank/DDBJ databases">
        <title>Ruegeria sp. nov., isolated from tidal flat.</title>
        <authorList>
            <person name="Kim W."/>
        </authorList>
    </citation>
    <scope>NUCLEOTIDE SEQUENCE [LARGE SCALE GENOMIC DNA]</scope>
    <source>
        <strain evidence="5 6">CAU 1488</strain>
    </source>
</reference>